<accession>A0A1N7KV23</accession>
<evidence type="ECO:0000313" key="2">
    <source>
        <dbReference type="Proteomes" id="UP000186744"/>
    </source>
</evidence>
<reference evidence="2" key="1">
    <citation type="submission" date="2017-01" db="EMBL/GenBank/DDBJ databases">
        <authorList>
            <person name="Varghese N."/>
            <person name="Submissions S."/>
        </authorList>
    </citation>
    <scope>NUCLEOTIDE SEQUENCE [LARGE SCALE GENOMIC DNA]</scope>
    <source>
        <strain evidence="2">DSM 18017</strain>
    </source>
</reference>
<evidence type="ECO:0008006" key="3">
    <source>
        <dbReference type="Google" id="ProtNLM"/>
    </source>
</evidence>
<dbReference type="AlphaFoldDB" id="A0A1N7KV23"/>
<proteinExistence type="predicted"/>
<keyword evidence="2" id="KW-1185">Reference proteome</keyword>
<dbReference type="STRING" id="373668.SAMN05421786_101772"/>
<organism evidence="1 2">
    <name type="scientific">Chryseobacterium ureilyticum</name>
    <dbReference type="NCBI Taxonomy" id="373668"/>
    <lineage>
        <taxon>Bacteria</taxon>
        <taxon>Pseudomonadati</taxon>
        <taxon>Bacteroidota</taxon>
        <taxon>Flavobacteriia</taxon>
        <taxon>Flavobacteriales</taxon>
        <taxon>Weeksellaceae</taxon>
        <taxon>Chryseobacterium group</taxon>
        <taxon>Chryseobacterium</taxon>
    </lineage>
</organism>
<dbReference type="EMBL" id="FTOL01000001">
    <property type="protein sequence ID" value="SIS65482.1"/>
    <property type="molecule type" value="Genomic_DNA"/>
</dbReference>
<evidence type="ECO:0000313" key="1">
    <source>
        <dbReference type="EMBL" id="SIS65482.1"/>
    </source>
</evidence>
<dbReference type="Proteomes" id="UP000186744">
    <property type="component" value="Unassembled WGS sequence"/>
</dbReference>
<gene>
    <name evidence="1" type="ORF">SAMN05421786_101772</name>
</gene>
<dbReference type="OrthoDB" id="1264766at2"/>
<name>A0A1N7KV23_9FLAO</name>
<sequence>MKNMKLNKGKKLAKSELKTIHGGLGNYPCAPNGYCKFIGPGCREQKCQLPEPLEPIDPEGPIVLPEPGGL</sequence>
<protein>
    <recommendedName>
        <fullName evidence="3">Bacteriocin-type signal sequence-containing protein</fullName>
    </recommendedName>
</protein>